<feature type="chain" id="PRO_5046083855" evidence="1">
    <location>
        <begin position="25"/>
        <end position="366"/>
    </location>
</feature>
<gene>
    <name evidence="2" type="ORF">ACFFJG_14455</name>
</gene>
<name>A0ABV6E3W1_9ACTN</name>
<keyword evidence="1" id="KW-0732">Signal</keyword>
<comment type="caution">
    <text evidence="2">The sequence shown here is derived from an EMBL/GenBank/DDBJ whole genome shotgun (WGS) entry which is preliminary data.</text>
</comment>
<accession>A0ABV6E3W1</accession>
<dbReference type="Proteomes" id="UP001589698">
    <property type="component" value="Unassembled WGS sequence"/>
</dbReference>
<evidence type="ECO:0000256" key="1">
    <source>
        <dbReference type="SAM" id="SignalP"/>
    </source>
</evidence>
<keyword evidence="3" id="KW-1185">Reference proteome</keyword>
<dbReference type="RefSeq" id="WP_378519407.1">
    <property type="nucleotide sequence ID" value="NZ_CBCSDI010000057.1"/>
</dbReference>
<proteinExistence type="predicted"/>
<reference evidence="2 3" key="1">
    <citation type="submission" date="2024-09" db="EMBL/GenBank/DDBJ databases">
        <authorList>
            <person name="Sun Q."/>
            <person name="Mori K."/>
        </authorList>
    </citation>
    <scope>NUCLEOTIDE SEQUENCE [LARGE SCALE GENOMIC DNA]</scope>
    <source>
        <strain evidence="2 3">CCM 8654</strain>
    </source>
</reference>
<sequence length="366" mass="39515">MGPRARLATLALICCLTPAAAASAAGTASTAGTPTRDVVRAADPPTRTIVPGRLGRGPDASVPFMQDGVIHADGTRIPIRTPVNGEQRQLLGESRKGWLVAVRKGYLSRVVAVRPGRAPKELRRTRSTTFGQGDSAIGWLLSRDGEMLVSTLYDRGGSTSSVQTLAGKHLGGRYSGGYFTPFDADAGHVVTWIENTFGRLRVTDWVPRTSRTEIAKSATWVSLRDDLMFVRTTGRSYGPSPISAPTTPAWSEPFSPLAVSPDGETAVGLRITRSSFDSPAVLDVRRMSDGALLDSIAFGRRITRDSWSITSQHEQTAAWESNSRFVFQLPAPGGAVLVRCDLQQSCRRASDVGGNVSFPHESFMWW</sequence>
<evidence type="ECO:0000313" key="2">
    <source>
        <dbReference type="EMBL" id="MFC0223686.1"/>
    </source>
</evidence>
<protein>
    <submittedName>
        <fullName evidence="2">Uncharacterized protein</fullName>
    </submittedName>
</protein>
<organism evidence="2 3">
    <name type="scientific">Nocardioides zeicaulis</name>
    <dbReference type="NCBI Taxonomy" id="1776857"/>
    <lineage>
        <taxon>Bacteria</taxon>
        <taxon>Bacillati</taxon>
        <taxon>Actinomycetota</taxon>
        <taxon>Actinomycetes</taxon>
        <taxon>Propionibacteriales</taxon>
        <taxon>Nocardioidaceae</taxon>
        <taxon>Nocardioides</taxon>
    </lineage>
</organism>
<feature type="signal peptide" evidence="1">
    <location>
        <begin position="1"/>
        <end position="24"/>
    </location>
</feature>
<dbReference type="EMBL" id="JBHLXH010000001">
    <property type="protein sequence ID" value="MFC0223686.1"/>
    <property type="molecule type" value="Genomic_DNA"/>
</dbReference>
<evidence type="ECO:0000313" key="3">
    <source>
        <dbReference type="Proteomes" id="UP001589698"/>
    </source>
</evidence>